<keyword evidence="1" id="KW-0378">Hydrolase</keyword>
<dbReference type="GO" id="GO:0030422">
    <property type="term" value="P:siRNA processing"/>
    <property type="evidence" value="ECO:0007669"/>
    <property type="project" value="TreeGrafter"/>
</dbReference>
<dbReference type="GO" id="GO:0003723">
    <property type="term" value="F:RNA binding"/>
    <property type="evidence" value="ECO:0007669"/>
    <property type="project" value="TreeGrafter"/>
</dbReference>
<feature type="chain" id="PRO_5001641141" description="RNase III domain-containing protein" evidence="2">
    <location>
        <begin position="28"/>
        <end position="434"/>
    </location>
</feature>
<accession>A0A067MAU5</accession>
<reference evidence="5" key="1">
    <citation type="journal article" date="2014" name="Proc. Natl. Acad. Sci. U.S.A.">
        <title>Extensive sampling of basidiomycete genomes demonstrates inadequacy of the white-rot/brown-rot paradigm for wood decay fungi.</title>
        <authorList>
            <person name="Riley R."/>
            <person name="Salamov A.A."/>
            <person name="Brown D.W."/>
            <person name="Nagy L.G."/>
            <person name="Floudas D."/>
            <person name="Held B.W."/>
            <person name="Levasseur A."/>
            <person name="Lombard V."/>
            <person name="Morin E."/>
            <person name="Otillar R."/>
            <person name="Lindquist E.A."/>
            <person name="Sun H."/>
            <person name="LaButti K.M."/>
            <person name="Schmutz J."/>
            <person name="Jabbour D."/>
            <person name="Luo H."/>
            <person name="Baker S.E."/>
            <person name="Pisabarro A.G."/>
            <person name="Walton J.D."/>
            <person name="Blanchette R.A."/>
            <person name="Henrissat B."/>
            <person name="Martin F."/>
            <person name="Cullen D."/>
            <person name="Hibbett D.S."/>
            <person name="Grigoriev I.V."/>
        </authorList>
    </citation>
    <scope>NUCLEOTIDE SEQUENCE [LARGE SCALE GENOMIC DNA]</scope>
    <source>
        <strain evidence="5">FD-172 SS1</strain>
    </source>
</reference>
<evidence type="ECO:0000313" key="5">
    <source>
        <dbReference type="Proteomes" id="UP000027195"/>
    </source>
</evidence>
<evidence type="ECO:0000259" key="3">
    <source>
        <dbReference type="PROSITE" id="PS50142"/>
    </source>
</evidence>
<organism evidence="4 5">
    <name type="scientific">Botryobasidium botryosum (strain FD-172 SS1)</name>
    <dbReference type="NCBI Taxonomy" id="930990"/>
    <lineage>
        <taxon>Eukaryota</taxon>
        <taxon>Fungi</taxon>
        <taxon>Dikarya</taxon>
        <taxon>Basidiomycota</taxon>
        <taxon>Agaricomycotina</taxon>
        <taxon>Agaricomycetes</taxon>
        <taxon>Cantharellales</taxon>
        <taxon>Botryobasidiaceae</taxon>
        <taxon>Botryobasidium</taxon>
    </lineage>
</organism>
<dbReference type="OrthoDB" id="416741at2759"/>
<keyword evidence="5" id="KW-1185">Reference proteome</keyword>
<dbReference type="PANTHER" id="PTHR14950:SF37">
    <property type="entry name" value="ENDORIBONUCLEASE DICER"/>
    <property type="match status" value="1"/>
</dbReference>
<dbReference type="AlphaFoldDB" id="A0A067MAU5"/>
<dbReference type="SUPFAM" id="SSF69065">
    <property type="entry name" value="RNase III domain-like"/>
    <property type="match status" value="1"/>
</dbReference>
<dbReference type="InterPro" id="IPR000999">
    <property type="entry name" value="RNase_III_dom"/>
</dbReference>
<dbReference type="HOGENOM" id="CLU_631618_0_0_1"/>
<dbReference type="PANTHER" id="PTHR14950">
    <property type="entry name" value="DICER-RELATED"/>
    <property type="match status" value="1"/>
</dbReference>
<keyword evidence="2" id="KW-0732">Signal</keyword>
<dbReference type="InParanoid" id="A0A067MAU5"/>
<dbReference type="GO" id="GO:0004525">
    <property type="term" value="F:ribonuclease III activity"/>
    <property type="evidence" value="ECO:0007669"/>
    <property type="project" value="InterPro"/>
</dbReference>
<dbReference type="InterPro" id="IPR036389">
    <property type="entry name" value="RNase_III_sf"/>
</dbReference>
<evidence type="ECO:0000256" key="2">
    <source>
        <dbReference type="SAM" id="SignalP"/>
    </source>
</evidence>
<dbReference type="GO" id="GO:0005634">
    <property type="term" value="C:nucleus"/>
    <property type="evidence" value="ECO:0007669"/>
    <property type="project" value="TreeGrafter"/>
</dbReference>
<dbReference type="EMBL" id="KL198084">
    <property type="protein sequence ID" value="KDQ08992.1"/>
    <property type="molecule type" value="Genomic_DNA"/>
</dbReference>
<feature type="domain" description="RNase III" evidence="3">
    <location>
        <begin position="172"/>
        <end position="324"/>
    </location>
</feature>
<name>A0A067MAU5_BOTB1</name>
<dbReference type="STRING" id="930990.A0A067MAU5"/>
<protein>
    <recommendedName>
        <fullName evidence="3">RNase III domain-containing protein</fullName>
    </recommendedName>
</protein>
<dbReference type="Proteomes" id="UP000027195">
    <property type="component" value="Unassembled WGS sequence"/>
</dbReference>
<proteinExistence type="predicted"/>
<dbReference type="Pfam" id="PF00636">
    <property type="entry name" value="Ribonuclease_3"/>
    <property type="match status" value="1"/>
</dbReference>
<gene>
    <name evidence="4" type="ORF">BOTBODRAFT_69494</name>
</gene>
<evidence type="ECO:0000313" key="4">
    <source>
        <dbReference type="EMBL" id="KDQ08992.1"/>
    </source>
</evidence>
<evidence type="ECO:0000256" key="1">
    <source>
        <dbReference type="ARBA" id="ARBA00022801"/>
    </source>
</evidence>
<feature type="signal peptide" evidence="2">
    <location>
        <begin position="1"/>
        <end position="27"/>
    </location>
</feature>
<sequence>MLYTHISCSYSNALLLFCAICPGSSVCRYLSTIYVFGACSEAETGALDAQRDHVNLEDNVLQQAVTLDVPSYIFGMVGLLDFYPAGPKRNHQKGKRGSDEREFGTQTIMNSVRGLIAAAYLSYPELSEVNETARTLGVNLPPIDEWRTTFPHWKTFGILDQVPASEGGQFILGLNVPVRKGHLLDQIFVMDEAVGGHRCANRLRWLGESVLEIFVSEFIFNEYSDLDAGSARVLAESMLSDTTLAALCVAQALHTFLRGFDHNIMERINRYVQIVQPARNLELVASDFMDRLASQYWSVLVAPVPQVLASVVQAIAGALAASDDFELDSAKEFFRAFMLPFFNAHYPGGMIGANITTELAGYVVSRGCQQFEWALESAEAFTVHVLFHGNIFHSEEGATASAAAELCATNALLRLKRSPTTMAYLCQCGDVEDA</sequence>
<dbReference type="PROSITE" id="PS50142">
    <property type="entry name" value="RNASE_3_2"/>
    <property type="match status" value="1"/>
</dbReference>
<dbReference type="Gene3D" id="1.10.1520.10">
    <property type="entry name" value="Ribonuclease III domain"/>
    <property type="match status" value="1"/>
</dbReference>
<dbReference type="GO" id="GO:0005737">
    <property type="term" value="C:cytoplasm"/>
    <property type="evidence" value="ECO:0007669"/>
    <property type="project" value="TreeGrafter"/>
</dbReference>